<reference evidence="1 2" key="1">
    <citation type="journal article" date="2016" name="Nat. Commun.">
        <title>Ectomycorrhizal ecology is imprinted in the genome of the dominant symbiotic fungus Cenococcum geophilum.</title>
        <authorList>
            <consortium name="DOE Joint Genome Institute"/>
            <person name="Peter M."/>
            <person name="Kohler A."/>
            <person name="Ohm R.A."/>
            <person name="Kuo A."/>
            <person name="Krutzmann J."/>
            <person name="Morin E."/>
            <person name="Arend M."/>
            <person name="Barry K.W."/>
            <person name="Binder M."/>
            <person name="Choi C."/>
            <person name="Clum A."/>
            <person name="Copeland A."/>
            <person name="Grisel N."/>
            <person name="Haridas S."/>
            <person name="Kipfer T."/>
            <person name="LaButti K."/>
            <person name="Lindquist E."/>
            <person name="Lipzen A."/>
            <person name="Maire R."/>
            <person name="Meier B."/>
            <person name="Mihaltcheva S."/>
            <person name="Molinier V."/>
            <person name="Murat C."/>
            <person name="Poggeler S."/>
            <person name="Quandt C.A."/>
            <person name="Sperisen C."/>
            <person name="Tritt A."/>
            <person name="Tisserant E."/>
            <person name="Crous P.W."/>
            <person name="Henrissat B."/>
            <person name="Nehls U."/>
            <person name="Egli S."/>
            <person name="Spatafora J.W."/>
            <person name="Grigoriev I.V."/>
            <person name="Martin F.M."/>
        </authorList>
    </citation>
    <scope>NUCLEOTIDE SEQUENCE [LARGE SCALE GENOMIC DNA]</scope>
    <source>
        <strain evidence="1 2">CBS 207.34</strain>
    </source>
</reference>
<protein>
    <submittedName>
        <fullName evidence="1">Uncharacterized protein</fullName>
    </submittedName>
</protein>
<dbReference type="AlphaFoldDB" id="A0A8E2FC21"/>
<name>A0A8E2FC21_9PEZI</name>
<gene>
    <name evidence="1" type="ORF">AOQ84DRAFT_33317</name>
</gene>
<evidence type="ECO:0000313" key="1">
    <source>
        <dbReference type="EMBL" id="OCL14437.1"/>
    </source>
</evidence>
<proteinExistence type="predicted"/>
<sequence length="66" mass="7631">MVACRAASFWGLLGGFVSLMQLITTTPGIRDRSGNKLFLCFLLHHYHFFDGHKVSRKTRQYVILHH</sequence>
<accession>A0A8E2FC21</accession>
<evidence type="ECO:0000313" key="2">
    <source>
        <dbReference type="Proteomes" id="UP000250140"/>
    </source>
</evidence>
<dbReference type="EMBL" id="KV748576">
    <property type="protein sequence ID" value="OCL14437.1"/>
    <property type="molecule type" value="Genomic_DNA"/>
</dbReference>
<organism evidence="1 2">
    <name type="scientific">Glonium stellatum</name>
    <dbReference type="NCBI Taxonomy" id="574774"/>
    <lineage>
        <taxon>Eukaryota</taxon>
        <taxon>Fungi</taxon>
        <taxon>Dikarya</taxon>
        <taxon>Ascomycota</taxon>
        <taxon>Pezizomycotina</taxon>
        <taxon>Dothideomycetes</taxon>
        <taxon>Pleosporomycetidae</taxon>
        <taxon>Gloniales</taxon>
        <taxon>Gloniaceae</taxon>
        <taxon>Glonium</taxon>
    </lineage>
</organism>
<keyword evidence="2" id="KW-1185">Reference proteome</keyword>
<dbReference type="Proteomes" id="UP000250140">
    <property type="component" value="Unassembled WGS sequence"/>
</dbReference>